<dbReference type="OrthoDB" id="10262475at2759"/>
<keyword evidence="5" id="KW-1185">Reference proteome</keyword>
<dbReference type="SUPFAM" id="SSF50978">
    <property type="entry name" value="WD40 repeat-like"/>
    <property type="match status" value="1"/>
</dbReference>
<evidence type="ECO:0000313" key="4">
    <source>
        <dbReference type="EMBL" id="KAG5458833.1"/>
    </source>
</evidence>
<dbReference type="EMBL" id="JAEFCI010007829">
    <property type="protein sequence ID" value="KAG5458833.1"/>
    <property type="molecule type" value="Genomic_DNA"/>
</dbReference>
<name>A0A8H7ZSK6_9FUNG</name>
<keyword evidence="2" id="KW-0677">Repeat</keyword>
<dbReference type="AlphaFoldDB" id="A0A8H7ZSK6"/>
<comment type="caution">
    <text evidence="4">The sequence shown here is derived from an EMBL/GenBank/DDBJ whole genome shotgun (WGS) entry which is preliminary data.</text>
</comment>
<evidence type="ECO:0000256" key="3">
    <source>
        <dbReference type="PROSITE-ProRule" id="PRU00221"/>
    </source>
</evidence>
<sequence>MASAAFDELNDPPEDAISSLEYHPLEPSVLLVASWDKTARVYDTSANRLETKVTHAAPVLDACFVGADGARAASVGVDRGVRMITITLHTVASLGANLTSEQSQDAFALKFQTRALRCMPNGAGEPEQDRQLSSDYAICRHESVSCSVRILRYAMSSIEGRIAIEYFDYSRESQAHRYAFKCHRETVDGVQMVYPINALAFNQLRSKTLKTELHGTLASGGADGLVNVWDSVSRRRVRQFRKFETGVSALSFNCSGEQIAVGCSYTWEQGDKP</sequence>
<gene>
    <name evidence="4" type="ORF">BJ554DRAFT_869</name>
</gene>
<evidence type="ECO:0000256" key="2">
    <source>
        <dbReference type="ARBA" id="ARBA00022737"/>
    </source>
</evidence>
<organism evidence="4 5">
    <name type="scientific">Olpidium bornovanus</name>
    <dbReference type="NCBI Taxonomy" id="278681"/>
    <lineage>
        <taxon>Eukaryota</taxon>
        <taxon>Fungi</taxon>
        <taxon>Fungi incertae sedis</taxon>
        <taxon>Olpidiomycota</taxon>
        <taxon>Olpidiomycotina</taxon>
        <taxon>Olpidiomycetes</taxon>
        <taxon>Olpidiales</taxon>
        <taxon>Olpidiaceae</taxon>
        <taxon>Olpidium</taxon>
    </lineage>
</organism>
<dbReference type="InterPro" id="IPR036322">
    <property type="entry name" value="WD40_repeat_dom_sf"/>
</dbReference>
<dbReference type="SMART" id="SM00320">
    <property type="entry name" value="WD40"/>
    <property type="match status" value="4"/>
</dbReference>
<dbReference type="Gene3D" id="2.130.10.10">
    <property type="entry name" value="YVTN repeat-like/Quinoprotein amine dehydrogenase"/>
    <property type="match status" value="1"/>
</dbReference>
<dbReference type="Proteomes" id="UP000673691">
    <property type="component" value="Unassembled WGS sequence"/>
</dbReference>
<dbReference type="PANTHER" id="PTHR10971">
    <property type="entry name" value="MRNA EXPORT FACTOR AND BUB3"/>
    <property type="match status" value="1"/>
</dbReference>
<protein>
    <submittedName>
        <fullName evidence="4">Mitotic checkpoint protein-like protein BUB3</fullName>
    </submittedName>
</protein>
<reference evidence="4 5" key="1">
    <citation type="journal article" name="Sci. Rep.">
        <title>Genome-scale phylogenetic analyses confirm Olpidium as the closest living zoosporic fungus to the non-flagellated, terrestrial fungi.</title>
        <authorList>
            <person name="Chang Y."/>
            <person name="Rochon D."/>
            <person name="Sekimoto S."/>
            <person name="Wang Y."/>
            <person name="Chovatia M."/>
            <person name="Sandor L."/>
            <person name="Salamov A."/>
            <person name="Grigoriev I.V."/>
            <person name="Stajich J.E."/>
            <person name="Spatafora J.W."/>
        </authorList>
    </citation>
    <scope>NUCLEOTIDE SEQUENCE [LARGE SCALE GENOMIC DNA]</scope>
    <source>
        <strain evidence="4">S191</strain>
    </source>
</reference>
<evidence type="ECO:0000313" key="5">
    <source>
        <dbReference type="Proteomes" id="UP000673691"/>
    </source>
</evidence>
<proteinExistence type="predicted"/>
<accession>A0A8H7ZSK6</accession>
<dbReference type="Pfam" id="PF00400">
    <property type="entry name" value="WD40"/>
    <property type="match status" value="2"/>
</dbReference>
<dbReference type="InterPro" id="IPR015943">
    <property type="entry name" value="WD40/YVTN_repeat-like_dom_sf"/>
</dbReference>
<feature type="repeat" description="WD" evidence="3">
    <location>
        <begin position="217"/>
        <end position="239"/>
    </location>
</feature>
<keyword evidence="1 3" id="KW-0853">WD repeat</keyword>
<dbReference type="InterPro" id="IPR001680">
    <property type="entry name" value="WD40_rpt"/>
</dbReference>
<evidence type="ECO:0000256" key="1">
    <source>
        <dbReference type="ARBA" id="ARBA00022574"/>
    </source>
</evidence>
<dbReference type="PROSITE" id="PS50082">
    <property type="entry name" value="WD_REPEATS_2"/>
    <property type="match status" value="1"/>
</dbReference>